<name>A0AAV4TQ01_CAEEX</name>
<reference evidence="1 2" key="1">
    <citation type="submission" date="2021-06" db="EMBL/GenBank/DDBJ databases">
        <title>Caerostris extrusa draft genome.</title>
        <authorList>
            <person name="Kono N."/>
            <person name="Arakawa K."/>
        </authorList>
    </citation>
    <scope>NUCLEOTIDE SEQUENCE [LARGE SCALE GENOMIC DNA]</scope>
</reference>
<organism evidence="1 2">
    <name type="scientific">Caerostris extrusa</name>
    <name type="common">Bark spider</name>
    <name type="synonym">Caerostris bankana</name>
    <dbReference type="NCBI Taxonomy" id="172846"/>
    <lineage>
        <taxon>Eukaryota</taxon>
        <taxon>Metazoa</taxon>
        <taxon>Ecdysozoa</taxon>
        <taxon>Arthropoda</taxon>
        <taxon>Chelicerata</taxon>
        <taxon>Arachnida</taxon>
        <taxon>Araneae</taxon>
        <taxon>Araneomorphae</taxon>
        <taxon>Entelegynae</taxon>
        <taxon>Araneoidea</taxon>
        <taxon>Araneidae</taxon>
        <taxon>Caerostris</taxon>
    </lineage>
</organism>
<dbReference type="EMBL" id="BPLR01011676">
    <property type="protein sequence ID" value="GIY48139.1"/>
    <property type="molecule type" value="Genomic_DNA"/>
</dbReference>
<sequence>MKGGRKGGSGVVGGIELGMNAVVASTLRKLLTRGPLRELCGRRMSLINLSWKPADCLRHTQHIATISDAYIQQSTRSTVDRNSPQEPTIFTPYPYIHNYIRRINTIERKIRGMHHCVKDIKKC</sequence>
<protein>
    <submittedName>
        <fullName evidence="1">Uncharacterized protein</fullName>
    </submittedName>
</protein>
<evidence type="ECO:0000313" key="1">
    <source>
        <dbReference type="EMBL" id="GIY48139.1"/>
    </source>
</evidence>
<dbReference type="AlphaFoldDB" id="A0AAV4TQ01"/>
<evidence type="ECO:0000313" key="2">
    <source>
        <dbReference type="Proteomes" id="UP001054945"/>
    </source>
</evidence>
<comment type="caution">
    <text evidence="1">The sequence shown here is derived from an EMBL/GenBank/DDBJ whole genome shotgun (WGS) entry which is preliminary data.</text>
</comment>
<dbReference type="Proteomes" id="UP001054945">
    <property type="component" value="Unassembled WGS sequence"/>
</dbReference>
<accession>A0AAV4TQ01</accession>
<keyword evidence="2" id="KW-1185">Reference proteome</keyword>
<proteinExistence type="predicted"/>
<gene>
    <name evidence="1" type="ORF">CEXT_57621</name>
</gene>